<name>A0A1D1ZH55_9ARAE</name>
<dbReference type="PANTHER" id="PTHR35131:SF1">
    <property type="entry name" value="EXPRESSED PROTEIN"/>
    <property type="match status" value="1"/>
</dbReference>
<evidence type="ECO:0000313" key="2">
    <source>
        <dbReference type="EMBL" id="JAT66284.1"/>
    </source>
</evidence>
<dbReference type="PANTHER" id="PTHR35131">
    <property type="entry name" value="EXPRESSED PROTEIN"/>
    <property type="match status" value="1"/>
</dbReference>
<organism evidence="2">
    <name type="scientific">Anthurium amnicola</name>
    <dbReference type="NCBI Taxonomy" id="1678845"/>
    <lineage>
        <taxon>Eukaryota</taxon>
        <taxon>Viridiplantae</taxon>
        <taxon>Streptophyta</taxon>
        <taxon>Embryophyta</taxon>
        <taxon>Tracheophyta</taxon>
        <taxon>Spermatophyta</taxon>
        <taxon>Magnoliopsida</taxon>
        <taxon>Liliopsida</taxon>
        <taxon>Araceae</taxon>
        <taxon>Pothoideae</taxon>
        <taxon>Potheae</taxon>
        <taxon>Anthurium</taxon>
    </lineage>
</organism>
<dbReference type="AlphaFoldDB" id="A0A1D1ZH55"/>
<feature type="compositionally biased region" description="Basic residues" evidence="1">
    <location>
        <begin position="65"/>
        <end position="75"/>
    </location>
</feature>
<evidence type="ECO:0000256" key="1">
    <source>
        <dbReference type="SAM" id="MobiDB-lite"/>
    </source>
</evidence>
<protein>
    <submittedName>
        <fullName evidence="2">Uncharacterized protein</fullName>
    </submittedName>
</protein>
<gene>
    <name evidence="2" type="ORF">g.11639</name>
</gene>
<proteinExistence type="predicted"/>
<reference evidence="2" key="1">
    <citation type="submission" date="2015-07" db="EMBL/GenBank/DDBJ databases">
        <title>Transcriptome Assembly of Anthurium amnicola.</title>
        <authorList>
            <person name="Suzuki J."/>
        </authorList>
    </citation>
    <scope>NUCLEOTIDE SEQUENCE</scope>
</reference>
<accession>A0A1D1ZH55</accession>
<feature type="region of interest" description="Disordered" evidence="1">
    <location>
        <begin position="49"/>
        <end position="75"/>
    </location>
</feature>
<dbReference type="EMBL" id="GDJX01001652">
    <property type="protein sequence ID" value="JAT66284.1"/>
    <property type="molecule type" value="Transcribed_RNA"/>
</dbReference>
<sequence>MLLARSPSLLPIGGMAAASSPVEVGARGTIGSLVSREIEYFKKLDLNRQESSQKPKIKTSPCINPRHKLGSRNPAAKKKVMGNGGFLPSICSVVEIADNVGTHRVPRIGYRNLKHDQDDH</sequence>